<dbReference type="AlphaFoldDB" id="A0A1R3KKQ7"/>
<proteinExistence type="predicted"/>
<keyword evidence="2" id="KW-1185">Reference proteome</keyword>
<evidence type="ECO:0000313" key="2">
    <source>
        <dbReference type="Proteomes" id="UP000187203"/>
    </source>
</evidence>
<organism evidence="1 2">
    <name type="scientific">Corchorus olitorius</name>
    <dbReference type="NCBI Taxonomy" id="93759"/>
    <lineage>
        <taxon>Eukaryota</taxon>
        <taxon>Viridiplantae</taxon>
        <taxon>Streptophyta</taxon>
        <taxon>Embryophyta</taxon>
        <taxon>Tracheophyta</taxon>
        <taxon>Spermatophyta</taxon>
        <taxon>Magnoliopsida</taxon>
        <taxon>eudicotyledons</taxon>
        <taxon>Gunneridae</taxon>
        <taxon>Pentapetalae</taxon>
        <taxon>rosids</taxon>
        <taxon>malvids</taxon>
        <taxon>Malvales</taxon>
        <taxon>Malvaceae</taxon>
        <taxon>Grewioideae</taxon>
        <taxon>Apeibeae</taxon>
        <taxon>Corchorus</taxon>
    </lineage>
</organism>
<dbReference type="Proteomes" id="UP000187203">
    <property type="component" value="Unassembled WGS sequence"/>
</dbReference>
<gene>
    <name evidence="1" type="ORF">COLO4_07177</name>
</gene>
<protein>
    <submittedName>
        <fullName evidence="1">Uncharacterized protein</fullName>
    </submittedName>
</protein>
<reference evidence="2" key="1">
    <citation type="submission" date="2013-09" db="EMBL/GenBank/DDBJ databases">
        <title>Corchorus olitorius genome sequencing.</title>
        <authorList>
            <person name="Alam M."/>
            <person name="Haque M.S."/>
            <person name="Islam M.S."/>
            <person name="Emdad E.M."/>
            <person name="Islam M.M."/>
            <person name="Ahmed B."/>
            <person name="Halim A."/>
            <person name="Hossen Q.M.M."/>
            <person name="Hossain M.Z."/>
            <person name="Ahmed R."/>
            <person name="Khan M.M."/>
            <person name="Islam R."/>
            <person name="Rashid M.M."/>
            <person name="Khan S.A."/>
            <person name="Rahman M.S."/>
            <person name="Alam M."/>
            <person name="Yahiya A.S."/>
            <person name="Khan M.S."/>
            <person name="Azam M.S."/>
            <person name="Haque T."/>
            <person name="Lashkar M.Z.H."/>
            <person name="Akhand A.I."/>
            <person name="Morshed G."/>
            <person name="Roy S."/>
            <person name="Uddin K.S."/>
            <person name="Rabeya T."/>
            <person name="Hossain A.S."/>
            <person name="Chowdhury A."/>
            <person name="Snigdha A.R."/>
            <person name="Mortoza M.S."/>
            <person name="Matin S.A."/>
            <person name="Hoque S.M.E."/>
            <person name="Islam M.K."/>
            <person name="Roy D.K."/>
            <person name="Haider R."/>
            <person name="Moosa M.M."/>
            <person name="Elias S.M."/>
            <person name="Hasan A.M."/>
            <person name="Jahan S."/>
            <person name="Shafiuddin M."/>
            <person name="Mahmood N."/>
            <person name="Shommy N.S."/>
        </authorList>
    </citation>
    <scope>NUCLEOTIDE SEQUENCE [LARGE SCALE GENOMIC DNA]</scope>
    <source>
        <strain evidence="2">cv. O-4</strain>
    </source>
</reference>
<name>A0A1R3KKQ7_9ROSI</name>
<accession>A0A1R3KKQ7</accession>
<sequence length="49" mass="5562">MVLDFYGRIVVGFCRRMVLLHVTAFNFTCGRIQDMALCLSTSIKLYSGN</sequence>
<comment type="caution">
    <text evidence="1">The sequence shown here is derived from an EMBL/GenBank/DDBJ whole genome shotgun (WGS) entry which is preliminary data.</text>
</comment>
<dbReference type="EMBL" id="AWUE01013126">
    <property type="protein sequence ID" value="OMP07634.1"/>
    <property type="molecule type" value="Genomic_DNA"/>
</dbReference>
<evidence type="ECO:0000313" key="1">
    <source>
        <dbReference type="EMBL" id="OMP07634.1"/>
    </source>
</evidence>